<dbReference type="PANTHER" id="PTHR22997:SF0">
    <property type="entry name" value="PIH1 DOMAIN-CONTAINING PROTEIN 1"/>
    <property type="match status" value="1"/>
</dbReference>
<dbReference type="Pfam" id="PF08190">
    <property type="entry name" value="PIH1"/>
    <property type="match status" value="1"/>
</dbReference>
<dbReference type="GO" id="GO:0006364">
    <property type="term" value="P:rRNA processing"/>
    <property type="evidence" value="ECO:0007669"/>
    <property type="project" value="TreeGrafter"/>
</dbReference>
<organism evidence="3 4">
    <name type="scientific">Sungouiella intermedia</name>
    <dbReference type="NCBI Taxonomy" id="45354"/>
    <lineage>
        <taxon>Eukaryota</taxon>
        <taxon>Fungi</taxon>
        <taxon>Dikarya</taxon>
        <taxon>Ascomycota</taxon>
        <taxon>Saccharomycotina</taxon>
        <taxon>Pichiomycetes</taxon>
        <taxon>Metschnikowiaceae</taxon>
        <taxon>Sungouiella</taxon>
    </lineage>
</organism>
<comment type="similarity">
    <text evidence="1">Belongs to the PIH1 family.</text>
</comment>
<dbReference type="GO" id="GO:0000492">
    <property type="term" value="P:box C/D snoRNP assembly"/>
    <property type="evidence" value="ECO:0007669"/>
    <property type="project" value="TreeGrafter"/>
</dbReference>
<protein>
    <submittedName>
        <fullName evidence="3">CIC11C00000000604</fullName>
    </submittedName>
</protein>
<evidence type="ECO:0000256" key="1">
    <source>
        <dbReference type="ARBA" id="ARBA00008511"/>
    </source>
</evidence>
<gene>
    <name evidence="3" type="ORF">SAMEA4029009_CIC11G00000000604</name>
</gene>
<dbReference type="GO" id="GO:1990904">
    <property type="term" value="C:ribonucleoprotein complex"/>
    <property type="evidence" value="ECO:0007669"/>
    <property type="project" value="TreeGrafter"/>
</dbReference>
<dbReference type="PANTHER" id="PTHR22997">
    <property type="entry name" value="PIH1 DOMAIN-CONTAINING PROTEIN 1"/>
    <property type="match status" value="1"/>
</dbReference>
<evidence type="ECO:0000313" key="3">
    <source>
        <dbReference type="EMBL" id="SGZ53301.1"/>
    </source>
</evidence>
<dbReference type="GO" id="GO:0005737">
    <property type="term" value="C:cytoplasm"/>
    <property type="evidence" value="ECO:0007669"/>
    <property type="project" value="TreeGrafter"/>
</dbReference>
<proteinExistence type="inferred from homology"/>
<sequence length="362" mass="41321">MAAIFELKGSIVVHPTPGFVVKTKIVEGKGDHLYSTKVFINVCHDSKVPRPPTDFDPAVTFPMIVDNQWEIPVIVSLEKKSTDKKGVPSFVYDCCMNSECFQWVQINKDLKLIAVEWCIEAVELMHELVLEREYSVPKMLQKGELSNTEISSEEMTNGLQKRIHDLKQNETLGLVQALEPLDSEEDTELPDLMNIGGSRLKPLIEEIEEMSIEDRRAKEPLVKEVKVENRVTKLELGLEVEHLEASQTKLIPGTEENESALTETATTRNLKQKDSEVKPYVFSITLHTRNNDHYIKFESAQLNDMVEVSFHESFIRITNLDPKLLLTQDNHLDIALPSNATPYKCFIVKKDLYVFCHVRETL</sequence>
<name>A0A1L0GA45_9ASCO</name>
<dbReference type="EMBL" id="LT635766">
    <property type="protein sequence ID" value="SGZ53301.1"/>
    <property type="molecule type" value="Genomic_DNA"/>
</dbReference>
<feature type="domain" description="PIH1 N-terminal" evidence="2">
    <location>
        <begin position="12"/>
        <end position="155"/>
    </location>
</feature>
<dbReference type="InterPro" id="IPR012981">
    <property type="entry name" value="PIH1_N"/>
</dbReference>
<dbReference type="AlphaFoldDB" id="A0A1L0GA45"/>
<evidence type="ECO:0000259" key="2">
    <source>
        <dbReference type="Pfam" id="PF08190"/>
    </source>
</evidence>
<dbReference type="GO" id="GO:0097255">
    <property type="term" value="C:R2TP complex"/>
    <property type="evidence" value="ECO:0007669"/>
    <property type="project" value="TreeGrafter"/>
</dbReference>
<dbReference type="InterPro" id="IPR050734">
    <property type="entry name" value="PIH1/Kintoun_subfamily"/>
</dbReference>
<dbReference type="Proteomes" id="UP000182259">
    <property type="component" value="Chromosome III"/>
</dbReference>
<reference evidence="3 4" key="1">
    <citation type="submission" date="2016-10" db="EMBL/GenBank/DDBJ databases">
        <authorList>
            <person name="de Groot N.N."/>
        </authorList>
    </citation>
    <scope>NUCLEOTIDE SEQUENCE [LARGE SCALE GENOMIC DNA]</scope>
    <source>
        <strain evidence="3 4">PYCC 4715</strain>
    </source>
</reference>
<accession>A0A1L0GA45</accession>
<evidence type="ECO:0000313" key="4">
    <source>
        <dbReference type="Proteomes" id="UP000182259"/>
    </source>
</evidence>